<dbReference type="RefSeq" id="WP_068951991.1">
    <property type="nucleotide sequence ID" value="NZ_LGLV01000004.1"/>
</dbReference>
<comment type="caution">
    <text evidence="3">The sequence shown here is derived from an EMBL/GenBank/DDBJ whole genome shotgun (WGS) entry which is preliminary data.</text>
</comment>
<name>A0A1C7P7S3_9HYPH</name>
<reference evidence="3 4" key="1">
    <citation type="journal article" date="2016" name="Syst. Appl. Microbiol.">
        <title>Pararhizobium polonicum sp. nov. isolated from tumors on stone fruit rootstocks.</title>
        <authorList>
            <person name="Pulawska J."/>
            <person name="Kuzmanovic N."/>
            <person name="Willems A."/>
            <person name="Pothier J.F."/>
        </authorList>
    </citation>
    <scope>NUCLEOTIDE SEQUENCE [LARGE SCALE GENOMIC DNA]</scope>
    <source>
        <strain evidence="3 4">F5.1</strain>
    </source>
</reference>
<dbReference type="Proteomes" id="UP000093111">
    <property type="component" value="Unassembled WGS sequence"/>
</dbReference>
<keyword evidence="1" id="KW-0812">Transmembrane</keyword>
<proteinExistence type="predicted"/>
<gene>
    <name evidence="3" type="ORF">ADU59_04350</name>
</gene>
<keyword evidence="1" id="KW-1133">Transmembrane helix</keyword>
<evidence type="ECO:0000313" key="3">
    <source>
        <dbReference type="EMBL" id="OBZ97240.1"/>
    </source>
</evidence>
<evidence type="ECO:0000313" key="4">
    <source>
        <dbReference type="Proteomes" id="UP000093111"/>
    </source>
</evidence>
<sequence>MAGNAVFRRGNGFLRRLIGDRTGAAALEFAILVPVFLIALFPPFETFTAFIAEQVFVNATDTMARRLRTGEVVYTSEEQFRQAFCAEISILITCSATEGKTANRLFIDVRSVADFSEVRAGIPRKGTTAGSDLDTSGFKFAPGGPNTINVVRAYYRWPVTVDYYRAYTTNLRPAGSSMPSDYLMAATAVFRSESY</sequence>
<dbReference type="EMBL" id="LGLV01000004">
    <property type="protein sequence ID" value="OBZ97240.1"/>
    <property type="molecule type" value="Genomic_DNA"/>
</dbReference>
<keyword evidence="1" id="KW-0472">Membrane</keyword>
<evidence type="ECO:0000259" key="2">
    <source>
        <dbReference type="Pfam" id="PF07811"/>
    </source>
</evidence>
<feature type="domain" description="TadE-like" evidence="2">
    <location>
        <begin position="23"/>
        <end position="65"/>
    </location>
</feature>
<dbReference type="AlphaFoldDB" id="A0A1C7P7S3"/>
<evidence type="ECO:0000256" key="1">
    <source>
        <dbReference type="SAM" id="Phobius"/>
    </source>
</evidence>
<keyword evidence="4" id="KW-1185">Reference proteome</keyword>
<dbReference type="InterPro" id="IPR012495">
    <property type="entry name" value="TadE-like_dom"/>
</dbReference>
<dbReference type="STRING" id="1612624.ADU59_04350"/>
<accession>A0A1C7P7S3</accession>
<dbReference type="Pfam" id="PF07811">
    <property type="entry name" value="TadE"/>
    <property type="match status" value="1"/>
</dbReference>
<dbReference type="OrthoDB" id="7990385at2"/>
<organism evidence="3 4">
    <name type="scientific">Pararhizobium polonicum</name>
    <dbReference type="NCBI Taxonomy" id="1612624"/>
    <lineage>
        <taxon>Bacteria</taxon>
        <taxon>Pseudomonadati</taxon>
        <taxon>Pseudomonadota</taxon>
        <taxon>Alphaproteobacteria</taxon>
        <taxon>Hyphomicrobiales</taxon>
        <taxon>Rhizobiaceae</taxon>
        <taxon>Rhizobium/Agrobacterium group</taxon>
        <taxon>Pararhizobium</taxon>
    </lineage>
</organism>
<protein>
    <submittedName>
        <fullName evidence="3">Pilus assembly protein TadG</fullName>
    </submittedName>
</protein>
<feature type="transmembrane region" description="Helical" evidence="1">
    <location>
        <begin position="24"/>
        <end position="44"/>
    </location>
</feature>